<dbReference type="InParanoid" id="A0A078A589"/>
<keyword evidence="3" id="KW-0645">Protease</keyword>
<evidence type="ECO:0000259" key="9">
    <source>
        <dbReference type="Pfam" id="PF17900"/>
    </source>
</evidence>
<dbReference type="InterPro" id="IPR050344">
    <property type="entry name" value="Peptidase_M1_aminopeptidases"/>
</dbReference>
<dbReference type="InterPro" id="IPR027268">
    <property type="entry name" value="Peptidase_M4/M1_CTD_sf"/>
</dbReference>
<dbReference type="SUPFAM" id="SSF55486">
    <property type="entry name" value="Metalloproteases ('zincins'), catalytic domain"/>
    <property type="match status" value="1"/>
</dbReference>
<dbReference type="PANTHER" id="PTHR11533:SF299">
    <property type="entry name" value="AMINOPEPTIDASE"/>
    <property type="match status" value="1"/>
</dbReference>
<keyword evidence="6" id="KW-0862">Zinc</keyword>
<keyword evidence="11" id="KW-1185">Reference proteome</keyword>
<dbReference type="GO" id="GO:0043171">
    <property type="term" value="P:peptide catabolic process"/>
    <property type="evidence" value="ECO:0007669"/>
    <property type="project" value="TreeGrafter"/>
</dbReference>
<sequence>MESTTNTQESFKPSETETELINKLLGQENVIIDSGFKGSVILKETQAQRRAELISDVEYTFALALKQGDHYFGNAVVRFYLDQMPQNDEELFLNSQAMAVSQLKINSHSIIDSSGFKNQTIPLRVQDLNLGWNEVSLRYFTPYNTTRVGLHSYIDQQDKKQYLYSQFEAFHCFRVFPCFDQPDLKAKMTLSLTVPKEWKAVSNEKETRHEDAQGKGKRVLERFNTSWFLDFYENLSDVVVYQFDQTPRISTYLYAICAGPYIHFEDFDPMYPPQRVFVRESLVENLRLKLVTGVTKTTIDLYQKTFGQRYPFSKIDHVMCPDYKYGAMENVGCITYSDAIVCSSKEMTIPQLTFFCVVIEHELAHMWFGNLVTMKWWNDLWLNESFATALSYYACSFGGEHVEEYKDESWLHFANYKRWGLNDDLQPSNHNIQANCESTDVSESLIDGITYGKGASLLKQLIFHMGWDTFSDGLKIYFGRHSWKNTTLQDFIGALQEGYNNKFPEGNLNLTSWADSWLKTKGPNQISYQIEEENGNIKSFKFVQEFTKFGDQVYRKQSINLGFFDNELNFKQYENVEINDQQETDVPQLVGVPVPRAIIVNSDDYGFGVFIVDEKSYKVFEDNLDKVPGQLNRAVIIGQLIIMMREIQYPATRFPKILNQMIEEKNQNLINTVFVALFAAKTTFLPPHLEQQFSQEVAQFFLRKAIKENSNKSLQMFCVDKAISFSSDQKSLQVFIDVIESGKLKLDGEEVEIALTPDQKYSLIRLIYGSQDFQLEQKQALRAKIFENDTSDKAHQTQAICDYSLPDAELKQKLWSELSDCNSTDSVLQVQQKAAGFFNRFQQLSFIEPYFDQFYEVVHDVVEKRSREVAEVFLASLSPAFMARDSDEKSLYKLLEKANHEKHFYIKFLQQQLETITTIRRSVKLIEDSQQ</sequence>
<evidence type="ECO:0000313" key="10">
    <source>
        <dbReference type="EMBL" id="CDW77390.1"/>
    </source>
</evidence>
<evidence type="ECO:0000256" key="3">
    <source>
        <dbReference type="ARBA" id="ARBA00022670"/>
    </source>
</evidence>
<keyword evidence="5" id="KW-0378">Hydrolase</keyword>
<reference evidence="10 11" key="1">
    <citation type="submission" date="2014-06" db="EMBL/GenBank/DDBJ databases">
        <authorList>
            <person name="Swart Estienne"/>
        </authorList>
    </citation>
    <scope>NUCLEOTIDE SEQUENCE [LARGE SCALE GENOMIC DNA]</scope>
    <source>
        <strain evidence="10 11">130c</strain>
    </source>
</reference>
<feature type="domain" description="Peptidase M1 membrane alanine aminopeptidase" evidence="8">
    <location>
        <begin position="294"/>
        <end position="517"/>
    </location>
</feature>
<dbReference type="OMA" id="EGMHRFT"/>
<organism evidence="10 11">
    <name type="scientific">Stylonychia lemnae</name>
    <name type="common">Ciliate</name>
    <dbReference type="NCBI Taxonomy" id="5949"/>
    <lineage>
        <taxon>Eukaryota</taxon>
        <taxon>Sar</taxon>
        <taxon>Alveolata</taxon>
        <taxon>Ciliophora</taxon>
        <taxon>Intramacronucleata</taxon>
        <taxon>Spirotrichea</taxon>
        <taxon>Stichotrichia</taxon>
        <taxon>Sporadotrichida</taxon>
        <taxon>Oxytrichidae</taxon>
        <taxon>Stylonychinae</taxon>
        <taxon>Stylonychia</taxon>
    </lineage>
</organism>
<dbReference type="GO" id="GO:0070006">
    <property type="term" value="F:metalloaminopeptidase activity"/>
    <property type="evidence" value="ECO:0007669"/>
    <property type="project" value="TreeGrafter"/>
</dbReference>
<dbReference type="Proteomes" id="UP000039865">
    <property type="component" value="Unassembled WGS sequence"/>
</dbReference>
<evidence type="ECO:0000256" key="5">
    <source>
        <dbReference type="ARBA" id="ARBA00022801"/>
    </source>
</evidence>
<dbReference type="AlphaFoldDB" id="A0A078A589"/>
<comment type="cofactor">
    <cofactor evidence="1">
        <name>Zn(2+)</name>
        <dbReference type="ChEBI" id="CHEBI:29105"/>
    </cofactor>
</comment>
<dbReference type="InterPro" id="IPR045357">
    <property type="entry name" value="Aminopeptidase_N-like_N"/>
</dbReference>
<evidence type="ECO:0000256" key="1">
    <source>
        <dbReference type="ARBA" id="ARBA00001947"/>
    </source>
</evidence>
<dbReference type="GO" id="GO:0008270">
    <property type="term" value="F:zinc ion binding"/>
    <property type="evidence" value="ECO:0007669"/>
    <property type="project" value="InterPro"/>
</dbReference>
<dbReference type="Gene3D" id="1.10.390.10">
    <property type="entry name" value="Neutral Protease Domain 2"/>
    <property type="match status" value="1"/>
</dbReference>
<keyword evidence="7" id="KW-0482">Metalloprotease</keyword>
<dbReference type="InterPro" id="IPR014782">
    <property type="entry name" value="Peptidase_M1_dom"/>
</dbReference>
<dbReference type="GO" id="GO:0005615">
    <property type="term" value="C:extracellular space"/>
    <property type="evidence" value="ECO:0007669"/>
    <property type="project" value="TreeGrafter"/>
</dbReference>
<dbReference type="GO" id="GO:0016020">
    <property type="term" value="C:membrane"/>
    <property type="evidence" value="ECO:0007669"/>
    <property type="project" value="TreeGrafter"/>
</dbReference>
<feature type="domain" description="Aminopeptidase N-like N-terminal" evidence="9">
    <location>
        <begin position="74"/>
        <end position="226"/>
    </location>
</feature>
<dbReference type="Pfam" id="PF01433">
    <property type="entry name" value="Peptidase_M1"/>
    <property type="match status" value="1"/>
</dbReference>
<dbReference type="Pfam" id="PF17900">
    <property type="entry name" value="Peptidase_M1_N"/>
    <property type="match status" value="1"/>
</dbReference>
<dbReference type="PANTHER" id="PTHR11533">
    <property type="entry name" value="PROTEASE M1 ZINC METALLOPROTEASE"/>
    <property type="match status" value="1"/>
</dbReference>
<accession>A0A078A589</accession>
<dbReference type="OrthoDB" id="10031169at2759"/>
<dbReference type="Gene3D" id="2.60.40.1730">
    <property type="entry name" value="tricorn interacting facor f3 domain"/>
    <property type="match status" value="1"/>
</dbReference>
<evidence type="ECO:0000313" key="11">
    <source>
        <dbReference type="Proteomes" id="UP000039865"/>
    </source>
</evidence>
<evidence type="ECO:0000256" key="2">
    <source>
        <dbReference type="ARBA" id="ARBA00010136"/>
    </source>
</evidence>
<dbReference type="CDD" id="cd09602">
    <property type="entry name" value="M1_APN"/>
    <property type="match status" value="1"/>
</dbReference>
<evidence type="ECO:0000256" key="7">
    <source>
        <dbReference type="ARBA" id="ARBA00023049"/>
    </source>
</evidence>
<dbReference type="InterPro" id="IPR001930">
    <property type="entry name" value="Peptidase_M1"/>
</dbReference>
<proteinExistence type="inferred from homology"/>
<dbReference type="EMBL" id="CCKQ01006097">
    <property type="protein sequence ID" value="CDW77390.1"/>
    <property type="molecule type" value="Genomic_DNA"/>
</dbReference>
<evidence type="ECO:0000259" key="8">
    <source>
        <dbReference type="Pfam" id="PF01433"/>
    </source>
</evidence>
<keyword evidence="4" id="KW-0479">Metal-binding</keyword>
<dbReference type="PRINTS" id="PR00756">
    <property type="entry name" value="ALADIPTASE"/>
</dbReference>
<evidence type="ECO:0000256" key="4">
    <source>
        <dbReference type="ARBA" id="ARBA00022723"/>
    </source>
</evidence>
<keyword evidence="10" id="KW-0031">Aminopeptidase</keyword>
<dbReference type="GO" id="GO:0005737">
    <property type="term" value="C:cytoplasm"/>
    <property type="evidence" value="ECO:0007669"/>
    <property type="project" value="TreeGrafter"/>
</dbReference>
<name>A0A078A589_STYLE</name>
<dbReference type="GO" id="GO:0006508">
    <property type="term" value="P:proteolysis"/>
    <property type="evidence" value="ECO:0007669"/>
    <property type="project" value="UniProtKB-KW"/>
</dbReference>
<evidence type="ECO:0000256" key="6">
    <source>
        <dbReference type="ARBA" id="ARBA00022833"/>
    </source>
</evidence>
<dbReference type="GO" id="GO:0042277">
    <property type="term" value="F:peptide binding"/>
    <property type="evidence" value="ECO:0007669"/>
    <property type="project" value="TreeGrafter"/>
</dbReference>
<dbReference type="SUPFAM" id="SSF63737">
    <property type="entry name" value="Leukotriene A4 hydrolase N-terminal domain"/>
    <property type="match status" value="1"/>
</dbReference>
<gene>
    <name evidence="10" type="primary">Contig16426.g17492</name>
    <name evidence="10" type="ORF">STYLEM_6350</name>
</gene>
<comment type="similarity">
    <text evidence="2">Belongs to the peptidase M1 family.</text>
</comment>
<dbReference type="InterPro" id="IPR042097">
    <property type="entry name" value="Aminopeptidase_N-like_N_sf"/>
</dbReference>
<protein>
    <submittedName>
        <fullName evidence="10">Aminopeptidase n</fullName>
    </submittedName>
</protein>